<organism evidence="2 3">
    <name type="scientific">Polynucleobacter hirudinilacicola</name>
    <dbReference type="NCBI Taxonomy" id="1743166"/>
    <lineage>
        <taxon>Bacteria</taxon>
        <taxon>Pseudomonadati</taxon>
        <taxon>Pseudomonadota</taxon>
        <taxon>Betaproteobacteria</taxon>
        <taxon>Burkholderiales</taxon>
        <taxon>Burkholderiaceae</taxon>
        <taxon>Polynucleobacter</taxon>
    </lineage>
</organism>
<dbReference type="EMBL" id="NAIA01000001">
    <property type="protein sequence ID" value="OWF66725.1"/>
    <property type="molecule type" value="Genomic_DNA"/>
</dbReference>
<sequence>MKEISISDLSSFGLLIGFILVFFVLIVYHGLCLWGAQSIYHRHANKLIAKKQYFRMEIFFFMGLSALALIHLSEIAILSLLGLMHGVAISIDHAIVVIGGIYTTIGSEQAVSNLPSRYRILAVVLSMSSLFCFAWSTAVMMDMMRTYRKVRASDGTIVSND</sequence>
<keyword evidence="3" id="KW-1185">Reference proteome</keyword>
<gene>
    <name evidence="2" type="ORF">B6A14_01745</name>
</gene>
<dbReference type="OrthoDB" id="9835301at2"/>
<dbReference type="Proteomes" id="UP000196880">
    <property type="component" value="Unassembled WGS sequence"/>
</dbReference>
<feature type="transmembrane region" description="Helical" evidence="1">
    <location>
        <begin position="120"/>
        <end position="141"/>
    </location>
</feature>
<keyword evidence="1" id="KW-0812">Transmembrane</keyword>
<reference evidence="2 3" key="1">
    <citation type="submission" date="2017-03" db="EMBL/GenBank/DDBJ databases">
        <title>New species Polynucleobacter sp. MWH-EgelM1-30-B4.</title>
        <authorList>
            <person name="Hahn M.W."/>
        </authorList>
    </citation>
    <scope>NUCLEOTIDE SEQUENCE [LARGE SCALE GENOMIC DNA]</scope>
    <source>
        <strain evidence="2 3">MWH-EgelM1-30-B4</strain>
    </source>
</reference>
<proteinExistence type="predicted"/>
<protein>
    <submittedName>
        <fullName evidence="2">Uncharacterized protein</fullName>
    </submittedName>
</protein>
<comment type="caution">
    <text evidence="2">The sequence shown here is derived from an EMBL/GenBank/DDBJ whole genome shotgun (WGS) entry which is preliminary data.</text>
</comment>
<feature type="transmembrane region" description="Helical" evidence="1">
    <location>
        <begin position="12"/>
        <end position="37"/>
    </location>
</feature>
<evidence type="ECO:0000256" key="1">
    <source>
        <dbReference type="SAM" id="Phobius"/>
    </source>
</evidence>
<evidence type="ECO:0000313" key="3">
    <source>
        <dbReference type="Proteomes" id="UP000196880"/>
    </source>
</evidence>
<feature type="transmembrane region" description="Helical" evidence="1">
    <location>
        <begin position="58"/>
        <end position="81"/>
    </location>
</feature>
<accession>A0A210S0E5</accession>
<name>A0A210S0E5_9BURK</name>
<dbReference type="RefSeq" id="WP_087908747.1">
    <property type="nucleotide sequence ID" value="NZ_NAIA01000001.1"/>
</dbReference>
<keyword evidence="1" id="KW-1133">Transmembrane helix</keyword>
<evidence type="ECO:0000313" key="2">
    <source>
        <dbReference type="EMBL" id="OWF66725.1"/>
    </source>
</evidence>
<dbReference type="AlphaFoldDB" id="A0A210S0E5"/>
<keyword evidence="1" id="KW-0472">Membrane</keyword>